<dbReference type="RefSeq" id="WP_188441029.1">
    <property type="nucleotide sequence ID" value="NZ_BMFD01000004.1"/>
</dbReference>
<dbReference type="Proteomes" id="UP000635885">
    <property type="component" value="Unassembled WGS sequence"/>
</dbReference>
<protein>
    <submittedName>
        <fullName evidence="1">Uncharacterized protein</fullName>
    </submittedName>
</protein>
<dbReference type="EMBL" id="BMFD01000004">
    <property type="protein sequence ID" value="GGC35914.1"/>
    <property type="molecule type" value="Genomic_DNA"/>
</dbReference>
<name>A0ABQ1MAQ5_9BACT</name>
<proteinExistence type="predicted"/>
<evidence type="ECO:0000313" key="1">
    <source>
        <dbReference type="EMBL" id="GGC35914.1"/>
    </source>
</evidence>
<gene>
    <name evidence="1" type="ORF">GCM10010993_13440</name>
</gene>
<comment type="caution">
    <text evidence="1">The sequence shown here is derived from an EMBL/GenBank/DDBJ whole genome shotgun (WGS) entry which is preliminary data.</text>
</comment>
<keyword evidence="2" id="KW-1185">Reference proteome</keyword>
<reference evidence="2" key="1">
    <citation type="journal article" date="2019" name="Int. J. Syst. Evol. Microbiol.">
        <title>The Global Catalogue of Microorganisms (GCM) 10K type strain sequencing project: providing services to taxonomists for standard genome sequencing and annotation.</title>
        <authorList>
            <consortium name="The Broad Institute Genomics Platform"/>
            <consortium name="The Broad Institute Genome Sequencing Center for Infectious Disease"/>
            <person name="Wu L."/>
            <person name="Ma J."/>
        </authorList>
    </citation>
    <scope>NUCLEOTIDE SEQUENCE [LARGE SCALE GENOMIC DNA]</scope>
    <source>
        <strain evidence="2">CGMCC 1.12479</strain>
    </source>
</reference>
<organism evidence="1 2">
    <name type="scientific">Belliella aquatica</name>
    <dbReference type="NCBI Taxonomy" id="1323734"/>
    <lineage>
        <taxon>Bacteria</taxon>
        <taxon>Pseudomonadati</taxon>
        <taxon>Bacteroidota</taxon>
        <taxon>Cytophagia</taxon>
        <taxon>Cytophagales</taxon>
        <taxon>Cyclobacteriaceae</taxon>
        <taxon>Belliella</taxon>
    </lineage>
</organism>
<accession>A0ABQ1MAQ5</accession>
<sequence>MFVAPRSITSENENAKSFTFQNISKKADLKSSGYSILQILETCEMFEVVESVNYDFPNFPEANKTFHAIYFNINPSFYSLKGLFRGLVSLGKPLGVILEYTVEKDQFTLKYYESNSNAVEAYLIKIIEHVCEEIRFKSILNTILENQRKIKAEESLLWQKLFA</sequence>
<evidence type="ECO:0000313" key="2">
    <source>
        <dbReference type="Proteomes" id="UP000635885"/>
    </source>
</evidence>